<protein>
    <submittedName>
        <fullName evidence="2">Uncharacterized protein</fullName>
    </submittedName>
</protein>
<comment type="caution">
    <text evidence="2">The sequence shown here is derived from an EMBL/GenBank/DDBJ whole genome shotgun (WGS) entry which is preliminary data.</text>
</comment>
<organism evidence="2 3">
    <name type="scientific">Naegleria lovaniensis</name>
    <name type="common">Amoeba</name>
    <dbReference type="NCBI Taxonomy" id="51637"/>
    <lineage>
        <taxon>Eukaryota</taxon>
        <taxon>Discoba</taxon>
        <taxon>Heterolobosea</taxon>
        <taxon>Tetramitia</taxon>
        <taxon>Eutetramitia</taxon>
        <taxon>Vahlkampfiidae</taxon>
        <taxon>Naegleria</taxon>
    </lineage>
</organism>
<sequence length="312" mass="35408">MQSIQDLTLDKRQDSQGLAGQSFNNGNNGSESDGYCSCPEMRCLFSIALVLLWLAVSIVYFVMFTSDRIVIQRHHSFTVNQFNNNSRMFICPCSNEEIAYDSFVKVDIEVEFPVLINQMDNSSTHMCNGSKLNQVSSKACISFLKGFTEVLGSSTFFSPYLVTEKDIEERIRRFARLTSNEIMMTLLFGSEIASDVLAQLQGADTRYKNPRSLQSSLENQRKNLQTFQNTTMELFIATLPNVTIDHAKYFKECDALYCDERRHLNGYEIMFNVVAKVGGWMSISMVTAGVLLSILNCVAKSFYKDKPVRDIF</sequence>
<dbReference type="Proteomes" id="UP000816034">
    <property type="component" value="Unassembled WGS sequence"/>
</dbReference>
<reference evidence="2 3" key="1">
    <citation type="journal article" date="2018" name="BMC Genomics">
        <title>The genome of Naegleria lovaniensis, the basis for a comparative approach to unravel pathogenicity factors of the human pathogenic amoeba N. fowleri.</title>
        <authorList>
            <person name="Liechti N."/>
            <person name="Schurch N."/>
            <person name="Bruggmann R."/>
            <person name="Wittwer M."/>
        </authorList>
    </citation>
    <scope>NUCLEOTIDE SEQUENCE [LARGE SCALE GENOMIC DNA]</scope>
    <source>
        <strain evidence="2 3">ATCC 30569</strain>
    </source>
</reference>
<feature type="transmembrane region" description="Helical" evidence="1">
    <location>
        <begin position="43"/>
        <end position="63"/>
    </location>
</feature>
<gene>
    <name evidence="2" type="ORF">C9374_010993</name>
</gene>
<evidence type="ECO:0000313" key="3">
    <source>
        <dbReference type="Proteomes" id="UP000816034"/>
    </source>
</evidence>
<feature type="transmembrane region" description="Helical" evidence="1">
    <location>
        <begin position="277"/>
        <end position="299"/>
    </location>
</feature>
<keyword evidence="3" id="KW-1185">Reference proteome</keyword>
<keyword evidence="1" id="KW-1133">Transmembrane helix</keyword>
<accession>A0AA88GCU4</accession>
<keyword evidence="1" id="KW-0812">Transmembrane</keyword>
<dbReference type="AlphaFoldDB" id="A0AA88GCU4"/>
<evidence type="ECO:0000256" key="1">
    <source>
        <dbReference type="SAM" id="Phobius"/>
    </source>
</evidence>
<evidence type="ECO:0000313" key="2">
    <source>
        <dbReference type="EMBL" id="KAG2374156.1"/>
    </source>
</evidence>
<dbReference type="EMBL" id="PYSW02000047">
    <property type="protein sequence ID" value="KAG2374156.1"/>
    <property type="molecule type" value="Genomic_DNA"/>
</dbReference>
<dbReference type="GeneID" id="68103447"/>
<proteinExistence type="predicted"/>
<keyword evidence="1" id="KW-0472">Membrane</keyword>
<dbReference type="RefSeq" id="XP_044543330.1">
    <property type="nucleotide sequence ID" value="XM_044686598.1"/>
</dbReference>
<name>A0AA88GCU4_NAELO</name>